<dbReference type="EMBL" id="JALBCA010000189">
    <property type="protein sequence ID" value="KAI2381675.1"/>
    <property type="molecule type" value="Genomic_DNA"/>
</dbReference>
<proteinExistence type="predicted"/>
<gene>
    <name evidence="1" type="ORF">LOY88_006675</name>
</gene>
<reference evidence="1" key="1">
    <citation type="journal article" date="2022" name="bioRxiv">
        <title>Population genetic analysis of Ophidiomyces ophidiicola, the causative agent of snake fungal disease, indicates recent introductions to the USA.</title>
        <authorList>
            <person name="Ladner J.T."/>
            <person name="Palmer J.M."/>
            <person name="Ettinger C.L."/>
            <person name="Stajich J.E."/>
            <person name="Farrell T.M."/>
            <person name="Glorioso B.M."/>
            <person name="Lawson B."/>
            <person name="Price S.J."/>
            <person name="Stengle A.G."/>
            <person name="Grear D.A."/>
            <person name="Lorch J.M."/>
        </authorList>
    </citation>
    <scope>NUCLEOTIDE SEQUENCE</scope>
    <source>
        <strain evidence="1">NWHC 24266-5</strain>
    </source>
</reference>
<evidence type="ECO:0000313" key="1">
    <source>
        <dbReference type="EMBL" id="KAI2381675.1"/>
    </source>
</evidence>
<accession>A0ACB8UMC8</accession>
<organism evidence="1">
    <name type="scientific">Ophidiomyces ophidiicola</name>
    <dbReference type="NCBI Taxonomy" id="1387563"/>
    <lineage>
        <taxon>Eukaryota</taxon>
        <taxon>Fungi</taxon>
        <taxon>Dikarya</taxon>
        <taxon>Ascomycota</taxon>
        <taxon>Pezizomycotina</taxon>
        <taxon>Eurotiomycetes</taxon>
        <taxon>Eurotiomycetidae</taxon>
        <taxon>Onygenales</taxon>
        <taxon>Onygenaceae</taxon>
        <taxon>Ophidiomyces</taxon>
    </lineage>
</organism>
<name>A0ACB8UMC8_9EURO</name>
<protein>
    <submittedName>
        <fullName evidence="1">Uncharacterized protein</fullName>
    </submittedName>
</protein>
<comment type="caution">
    <text evidence="1">The sequence shown here is derived from an EMBL/GenBank/DDBJ whole genome shotgun (WGS) entry which is preliminary data.</text>
</comment>
<sequence length="171" mass="19513">MFAAEAEKETMISRIYSVKDRRNQSAVAQVLGGDMMEAIRQIARVPPNQSSRKEINLEILLQGAEMLCNVYPVVGAKDKIHSLRQRYQDISTSLSGLEERVSDQAEQLERMNHLDAYESDEATQHAQPSTVDVTDEDIQRELDEIAELENRKRVLERRVNGMEKDLEGLLK</sequence>